<proteinExistence type="predicted"/>
<name>A0A1M4NGW3_HELBI</name>
<organism evidence="1">
    <name type="scientific">Helicobacter bizzozeronii</name>
    <dbReference type="NCBI Taxonomy" id="56877"/>
    <lineage>
        <taxon>Bacteria</taxon>
        <taxon>Pseudomonadati</taxon>
        <taxon>Campylobacterota</taxon>
        <taxon>Epsilonproteobacteria</taxon>
        <taxon>Campylobacterales</taxon>
        <taxon>Helicobacteraceae</taxon>
        <taxon>Helicobacter</taxon>
    </lineage>
</organism>
<reference evidence="1" key="1">
    <citation type="submission" date="2016-10" db="EMBL/GenBank/DDBJ databases">
        <title>Proteomic and phylogenetic analysis of the outer membrane protein repertoire of gastric Helicobacter species.</title>
        <authorList>
            <person name="Joosten M."/>
        </authorList>
    </citation>
    <scope>NUCLEOTIDE SEQUENCE</scope>
    <source>
        <strain evidence="1">10</strain>
    </source>
</reference>
<protein>
    <submittedName>
        <fullName evidence="1">OMP668</fullName>
    </submittedName>
</protein>
<sequence length="127" mass="14560">MKYVFDFFKHLGKHRHTLGLSGGVGWRMYAYFARIGTLQTRIGTFMLSEPQNFVNQGFYPTIGLHYYLNHHQFSVDYRFGGAIGYVSPVDSVVKFKSGRFKGDEAFASFKTTLVGSSFMAFNYAYLF</sequence>
<dbReference type="EMBL" id="LT633250">
    <property type="protein sequence ID" value="SFZ71519.1"/>
    <property type="molecule type" value="Genomic_DNA"/>
</dbReference>
<gene>
    <name evidence="1" type="primary">omp668</name>
</gene>
<evidence type="ECO:0000313" key="1">
    <source>
        <dbReference type="EMBL" id="SFZ71519.1"/>
    </source>
</evidence>
<accession>A0A1M4NGW3</accession>
<dbReference type="AlphaFoldDB" id="A0A1M4NGW3"/>